<evidence type="ECO:0000256" key="2">
    <source>
        <dbReference type="ARBA" id="ARBA00012438"/>
    </source>
</evidence>
<keyword evidence="7" id="KW-0732">Signal</keyword>
<proteinExistence type="predicted"/>
<dbReference type="InterPro" id="IPR001789">
    <property type="entry name" value="Sig_transdc_resp-reg_receiver"/>
</dbReference>
<feature type="signal peptide" evidence="7">
    <location>
        <begin position="1"/>
        <end position="17"/>
    </location>
</feature>
<evidence type="ECO:0000256" key="5">
    <source>
        <dbReference type="ARBA" id="ARBA00022777"/>
    </source>
</evidence>
<reference evidence="10 11" key="1">
    <citation type="journal article" date="2015" name="Genome Biol. Evol.">
        <title>Comparative Genomics of a Bacterivorous Green Alga Reveals Evolutionary Causalities and Consequences of Phago-Mixotrophic Mode of Nutrition.</title>
        <authorList>
            <person name="Burns J.A."/>
            <person name="Paasch A."/>
            <person name="Narechania A."/>
            <person name="Kim E."/>
        </authorList>
    </citation>
    <scope>NUCLEOTIDE SEQUENCE [LARGE SCALE GENOMIC DNA]</scope>
    <source>
        <strain evidence="10 11">PLY_AMNH</strain>
    </source>
</reference>
<dbReference type="PANTHER" id="PTHR43047">
    <property type="entry name" value="TWO-COMPONENT HISTIDINE PROTEIN KINASE"/>
    <property type="match status" value="1"/>
</dbReference>
<evidence type="ECO:0000259" key="8">
    <source>
        <dbReference type="PROSITE" id="PS50109"/>
    </source>
</evidence>
<comment type="caution">
    <text evidence="10">The sequence shown here is derived from an EMBL/GenBank/DDBJ whole genome shotgun (WGS) entry which is preliminary data.</text>
</comment>
<dbReference type="PROSITE" id="PS50109">
    <property type="entry name" value="HIS_KIN"/>
    <property type="match status" value="1"/>
</dbReference>
<feature type="domain" description="Histidine kinase" evidence="8">
    <location>
        <begin position="34"/>
        <end position="228"/>
    </location>
</feature>
<evidence type="ECO:0000256" key="4">
    <source>
        <dbReference type="ARBA" id="ARBA00022679"/>
    </source>
</evidence>
<dbReference type="GO" id="GO:0000155">
    <property type="term" value="F:phosphorelay sensor kinase activity"/>
    <property type="evidence" value="ECO:0007669"/>
    <property type="project" value="TreeGrafter"/>
</dbReference>
<keyword evidence="11" id="KW-1185">Reference proteome</keyword>
<dbReference type="FunFam" id="3.30.565.10:FF:000010">
    <property type="entry name" value="Sensor histidine kinase RcsC"/>
    <property type="match status" value="1"/>
</dbReference>
<evidence type="ECO:0000256" key="6">
    <source>
        <dbReference type="PROSITE-ProRule" id="PRU00169"/>
    </source>
</evidence>
<dbReference type="InterPro" id="IPR005467">
    <property type="entry name" value="His_kinase_dom"/>
</dbReference>
<dbReference type="SUPFAM" id="SSF52172">
    <property type="entry name" value="CheY-like"/>
    <property type="match status" value="1"/>
</dbReference>
<dbReference type="InterPro" id="IPR036890">
    <property type="entry name" value="HATPase_C_sf"/>
</dbReference>
<feature type="domain" description="Response regulatory" evidence="9">
    <location>
        <begin position="311"/>
        <end position="424"/>
    </location>
</feature>
<evidence type="ECO:0000313" key="11">
    <source>
        <dbReference type="Proteomes" id="UP001190700"/>
    </source>
</evidence>
<comment type="catalytic activity">
    <reaction evidence="1">
        <text>ATP + protein L-histidine = ADP + protein N-phospho-L-histidine.</text>
        <dbReference type="EC" id="2.7.13.3"/>
    </reaction>
</comment>
<dbReference type="InterPro" id="IPR003594">
    <property type="entry name" value="HATPase_dom"/>
</dbReference>
<dbReference type="InterPro" id="IPR004358">
    <property type="entry name" value="Sig_transdc_His_kin-like_C"/>
</dbReference>
<dbReference type="CDD" id="cd17546">
    <property type="entry name" value="REC_hyHK_CKI1_RcsC-like"/>
    <property type="match status" value="1"/>
</dbReference>
<dbReference type="SMART" id="SM00448">
    <property type="entry name" value="REC"/>
    <property type="match status" value="1"/>
</dbReference>
<dbReference type="SMART" id="SM00387">
    <property type="entry name" value="HATPase_c"/>
    <property type="match status" value="1"/>
</dbReference>
<organism evidence="10 11">
    <name type="scientific">Cymbomonas tetramitiformis</name>
    <dbReference type="NCBI Taxonomy" id="36881"/>
    <lineage>
        <taxon>Eukaryota</taxon>
        <taxon>Viridiplantae</taxon>
        <taxon>Chlorophyta</taxon>
        <taxon>Pyramimonadophyceae</taxon>
        <taxon>Pyramimonadales</taxon>
        <taxon>Pyramimonadaceae</taxon>
        <taxon>Cymbomonas</taxon>
    </lineage>
</organism>
<dbReference type="SUPFAM" id="SSF55874">
    <property type="entry name" value="ATPase domain of HSP90 chaperone/DNA topoisomerase II/histidine kinase"/>
    <property type="match status" value="1"/>
</dbReference>
<dbReference type="Pfam" id="PF02518">
    <property type="entry name" value="HATPase_c"/>
    <property type="match status" value="1"/>
</dbReference>
<dbReference type="Pfam" id="PF00072">
    <property type="entry name" value="Response_reg"/>
    <property type="match status" value="1"/>
</dbReference>
<keyword evidence="5" id="KW-0418">Kinase</keyword>
<evidence type="ECO:0000259" key="9">
    <source>
        <dbReference type="PROSITE" id="PS50110"/>
    </source>
</evidence>
<dbReference type="Gene3D" id="3.40.50.2300">
    <property type="match status" value="1"/>
</dbReference>
<evidence type="ECO:0000256" key="3">
    <source>
        <dbReference type="ARBA" id="ARBA00022553"/>
    </source>
</evidence>
<evidence type="ECO:0000313" key="10">
    <source>
        <dbReference type="EMBL" id="KAK3251410.1"/>
    </source>
</evidence>
<feature type="modified residue" description="4-aspartylphosphate" evidence="6">
    <location>
        <position position="361"/>
    </location>
</feature>
<dbReference type="GO" id="GO:0005886">
    <property type="term" value="C:plasma membrane"/>
    <property type="evidence" value="ECO:0007669"/>
    <property type="project" value="TreeGrafter"/>
</dbReference>
<dbReference type="GO" id="GO:0009927">
    <property type="term" value="F:histidine phosphotransfer kinase activity"/>
    <property type="evidence" value="ECO:0007669"/>
    <property type="project" value="TreeGrafter"/>
</dbReference>
<dbReference type="EC" id="2.7.13.3" evidence="2"/>
<dbReference type="InterPro" id="IPR011006">
    <property type="entry name" value="CheY-like_superfamily"/>
</dbReference>
<dbReference type="PROSITE" id="PS50110">
    <property type="entry name" value="RESPONSE_REGULATORY"/>
    <property type="match status" value="1"/>
</dbReference>
<keyword evidence="4" id="KW-0808">Transferase</keyword>
<dbReference type="EMBL" id="LGRX02026054">
    <property type="protein sequence ID" value="KAK3251410.1"/>
    <property type="molecule type" value="Genomic_DNA"/>
</dbReference>
<dbReference type="PANTHER" id="PTHR43047:SF69">
    <property type="entry name" value="HISTIDINE KINASE CONTAINING CHEY-HOMOLOGOUS RECEIVER DOMAIN-RELATED"/>
    <property type="match status" value="1"/>
</dbReference>
<dbReference type="AlphaFoldDB" id="A0AAE0F5S1"/>
<dbReference type="Proteomes" id="UP001190700">
    <property type="component" value="Unassembled WGS sequence"/>
</dbReference>
<protein>
    <recommendedName>
        <fullName evidence="2">histidine kinase</fullName>
        <ecNumber evidence="2">2.7.13.3</ecNumber>
    </recommendedName>
</protein>
<dbReference type="PRINTS" id="PR00344">
    <property type="entry name" value="BCTRLSENSOR"/>
</dbReference>
<keyword evidence="3 6" id="KW-0597">Phosphoprotein</keyword>
<gene>
    <name evidence="10" type="ORF">CYMTET_39254</name>
</gene>
<evidence type="ECO:0000256" key="1">
    <source>
        <dbReference type="ARBA" id="ARBA00000085"/>
    </source>
</evidence>
<feature type="chain" id="PRO_5042192469" description="histidine kinase" evidence="7">
    <location>
        <begin position="18"/>
        <end position="427"/>
    </location>
</feature>
<evidence type="ECO:0000256" key="7">
    <source>
        <dbReference type="SAM" id="SignalP"/>
    </source>
</evidence>
<accession>A0AAE0F5S1</accession>
<name>A0AAE0F5S1_9CHLO</name>
<dbReference type="Gene3D" id="3.30.565.10">
    <property type="entry name" value="Histidine kinase-like ATPase, C-terminal domain"/>
    <property type="match status" value="1"/>
</dbReference>
<sequence>MLNLLCILSCFVVKAGSTLKPLKVKPLETARQCLDDVLLLEKISEGMLQFDPKPFNVGELINNAIHMYNGMFRKKGVALKTVISPQLVQNAVLIGDQHRLLQVLSNLLSNALKFTSSGGEVCVQVHTAEQWPQHQSTADSDIQLPPTSPSPWVTFSVKDTGIGISPEDAERLFTPYEQINPSQLQQGGGSGLGLCLCKAIIEKMGGDIGLNSKPDAGTEFFFRMQLPRPLEENEVILAIEQSNDLHLEIEQSVEADLHEEVEPISCHDAAAGVNRDPSHHSEQQLPAVCEVGYNESLEVGYNESLESFRYSVLVVEDDNVQRMLLTKILMRKKITCMSAANGQQALDLVVNGAKFRLILTDLQMPILDGISMVRKLREFGYSHPIIGLSADYMMQQEFQAAGAEEAYSKPLAKGFIDQIMTDYQLIN</sequence>